<feature type="coiled-coil region" evidence="20">
    <location>
        <begin position="1784"/>
        <end position="1818"/>
    </location>
</feature>
<dbReference type="InterPro" id="IPR041577">
    <property type="entry name" value="RT_RNaseH_2"/>
</dbReference>
<evidence type="ECO:0000256" key="7">
    <source>
        <dbReference type="ARBA" id="ARBA00022723"/>
    </source>
</evidence>
<evidence type="ECO:0000256" key="1">
    <source>
        <dbReference type="ARBA" id="ARBA00004141"/>
    </source>
</evidence>
<dbReference type="GO" id="GO:0004190">
    <property type="term" value="F:aspartic-type endopeptidase activity"/>
    <property type="evidence" value="ECO:0007669"/>
    <property type="project" value="UniProtKB-KW"/>
</dbReference>
<keyword evidence="26" id="KW-1185">Reference proteome</keyword>
<feature type="transmembrane region" description="Helical" evidence="22">
    <location>
        <begin position="22"/>
        <end position="52"/>
    </location>
</feature>
<evidence type="ECO:0000259" key="24">
    <source>
        <dbReference type="PROSITE" id="PS50878"/>
    </source>
</evidence>
<feature type="transmembrane region" description="Helical" evidence="22">
    <location>
        <begin position="72"/>
        <end position="89"/>
    </location>
</feature>
<evidence type="ECO:0000313" key="26">
    <source>
        <dbReference type="Proteomes" id="UP000235220"/>
    </source>
</evidence>
<keyword evidence="10" id="KW-0378">Hydrolase</keyword>
<keyword evidence="5" id="KW-0548">Nucleotidyltransferase</keyword>
<dbReference type="SUPFAM" id="SSF56672">
    <property type="entry name" value="DNA/RNA polymerases"/>
    <property type="match status" value="1"/>
</dbReference>
<evidence type="ECO:0000256" key="8">
    <source>
        <dbReference type="ARBA" id="ARBA00022750"/>
    </source>
</evidence>
<dbReference type="GO" id="GO:0006508">
    <property type="term" value="P:proteolysis"/>
    <property type="evidence" value="ECO:0007669"/>
    <property type="project" value="UniProtKB-KW"/>
</dbReference>
<dbReference type="GO" id="GO:0022857">
    <property type="term" value="F:transmembrane transporter activity"/>
    <property type="evidence" value="ECO:0007669"/>
    <property type="project" value="InterPro"/>
</dbReference>
<keyword evidence="16" id="KW-0238">DNA-binding</keyword>
<dbReference type="InParanoid" id="A0A6P9EAX9"/>
<proteinExistence type="predicted"/>
<dbReference type="GO" id="GO:0016020">
    <property type="term" value="C:membrane"/>
    <property type="evidence" value="ECO:0007669"/>
    <property type="project" value="UniProtKB-SubCell"/>
</dbReference>
<dbReference type="Pfam" id="PF00854">
    <property type="entry name" value="PTR2"/>
    <property type="match status" value="1"/>
</dbReference>
<feature type="domain" description="Chromo" evidence="23">
    <location>
        <begin position="1914"/>
        <end position="1968"/>
    </location>
</feature>
<feature type="domain" description="Integrase catalytic" evidence="25">
    <location>
        <begin position="1611"/>
        <end position="1770"/>
    </location>
</feature>
<reference evidence="27" key="1">
    <citation type="submission" date="2025-08" db="UniProtKB">
        <authorList>
            <consortium name="RefSeq"/>
        </authorList>
    </citation>
    <scope>IDENTIFICATION</scope>
    <source>
        <tissue evidence="27">Leaves</tissue>
    </source>
</reference>
<dbReference type="GO" id="GO:0006310">
    <property type="term" value="P:DNA recombination"/>
    <property type="evidence" value="ECO:0007669"/>
    <property type="project" value="UniProtKB-KW"/>
</dbReference>
<dbReference type="GO" id="GO:0015074">
    <property type="term" value="P:DNA integration"/>
    <property type="evidence" value="ECO:0007669"/>
    <property type="project" value="UniProtKB-KW"/>
</dbReference>
<dbReference type="InterPro" id="IPR000109">
    <property type="entry name" value="POT_fam"/>
</dbReference>
<organism evidence="26 27">
    <name type="scientific">Juglans regia</name>
    <name type="common">English walnut</name>
    <dbReference type="NCBI Taxonomy" id="51240"/>
    <lineage>
        <taxon>Eukaryota</taxon>
        <taxon>Viridiplantae</taxon>
        <taxon>Streptophyta</taxon>
        <taxon>Embryophyta</taxon>
        <taxon>Tracheophyta</taxon>
        <taxon>Spermatophyta</taxon>
        <taxon>Magnoliopsida</taxon>
        <taxon>eudicotyledons</taxon>
        <taxon>Gunneridae</taxon>
        <taxon>Pentapetalae</taxon>
        <taxon>rosids</taxon>
        <taxon>fabids</taxon>
        <taxon>Fagales</taxon>
        <taxon>Juglandaceae</taxon>
        <taxon>Juglans</taxon>
    </lineage>
</organism>
<feature type="transmembrane region" description="Helical" evidence="22">
    <location>
        <begin position="441"/>
        <end position="463"/>
    </location>
</feature>
<evidence type="ECO:0000256" key="19">
    <source>
        <dbReference type="ARBA" id="ARBA00023268"/>
    </source>
</evidence>
<feature type="transmembrane region" description="Helical" evidence="22">
    <location>
        <begin position="932"/>
        <end position="954"/>
    </location>
</feature>
<sequence>MACEEKTLEVDMLISPRGKGKGGFLACMFVFVLGTFENIGFVANMVTMVLYFKIVMHFDLSASSNTLTNFMGSVWLLSLLGGFISDTFLNRLQTCLTFGAFEVLGLIMVTIQAYDKSLHPDPCGKSSCVKGGKAAMFYASLCLLAVGSGGVKGSLPALGADQFDRKDQKGEKLLASYFNWYLLSTTIGSMVGVTVVVWVSMNRDWYWGFLIGTVTAVVGFIFLAIGNPFYCFQPLGSSPIVKIAQVIVVAIRNRRLSIPTSPDELYEIDDEDRDPSEEKISHTSQFRSLDKAAILLEGMTPKPWKACTVTQVEEVKILTRMLPIIGSTIIMNTCMAQLQTFSVHQGYFMDPYICSFKFPTSSIPVIPLFFMSLLIPIYEFLVVPFARKITGHPSGITQLQRVGVGLVLSIISMAVAAIVEVKRRNHAHKNPLQPLSLFWLSFQYGIFGIADMFTIVGLMEFFYKEAPSGMRSLSTSFTFLSLSFGYFLSSIFVDLINSITKKITPSKQGWLHGNNLNDNNLDLFYWFLAILSALNLAIYLYCASWYKYKEDRESSNNQEYREEHVDQNRDNYPRQVRIDFPFFHGEGPSGWLYKVNHYFTYYNTLPQHRLRLASFHMDGQALVWFQDLEESGEIREWEDFTKALLTRFGPSSYDDPMEALTRLKQMGTVEEYKASFKGLSNRLRGLSEGYKLSCFLSGLKDEIRLQVRMFNPKDLLSAYSLAKLQEESVSVYKKQFRSGGYHESGILKNSPNNHQSIQKHNHNPNSNPSSQKAIVSVQKIKPHQMKERRDKGLCYYCDSKWNPGHKCQRPKLFLMEEVEEEDVVIEEEKIELVNEEVLDFVDNPNQPEISLHAIIGSISPKTMRIRGKIGNQELVVLIDLGSTHNFVDPSVIKKGNIPVNLVEKVRVRVANGEQVSSEGGCSDLRVKLQGNVFLIDAFVLVLAGCDMVLGVQWLRELGTILWNFKDLSMKFQQEGRAVALQGLWASNLIEEGNLNMNNKLEKKGLLLQLVEVSSEKSASELPPLVQKLLGHYEDVFGDPKGLPPQRSHDHSITLNPNTNPISVRPYRYPYFQKDEIEKIVRELLTSGVIRPSHSPYSSPVLLVRKADGSWRMCVDYRALNKVTVKDKYPIPVVEELLDELSGSRMFSKLDLRSGYHQIRVKPNDIHKTAFRTHEGHYEFLVMPFGLTNAPSTFQSLMNDIFRPYLRKFILVFFDDILVYSKTVEEHVQHLRVTLELLRKHCLLAKLSKCRFATEEVSYLGHLISVEGVRTDPEKLAAMKSWPFPTTLKSLRGFLGLTGYYRRFIKGYGSIAAPLTQLLKKNQFIWTEEARKAFEELKRAVTQPPVLALPDFTLPFVVECDASGTAVGAVLMQKQKPIAFYSQSLKGRSLSMSTYEKELYALVMAVQKWSPYLLGHPFVVKTDHQSLKHLLEQKIGTPMQHKWITKLLGYDLVVEYKKAQDNKVADALSRRAEVEESAEGAVLTVISLPTFEWWEDIKNAYAQDPNMQELLNKFQQGELQSAYTMRDGVLLYKQRVVVADVDELKKRLLQLLHDSPVGGHSGYDKTLHRLRRDFKWTGMKADVKRFIRDCDTCQKVKADQSKPSGLLQPLPIPYQPWTQISMDFIEGLPSSHGFSCIWVVVDRLTKYGHFIPMSHPFSAKTVAQLFTKHIFKLHGMPNSIVSDRDSTFTGQFWRELFKIQGVQLAFSTAYHPQSDGQSEAVNKCVENYLRCFSGDRPKDWSTWIPLAEWWYNTTQHSSTKTTPFQALYGYSPPRLLNYTPGTAKVEAVEETLKSREEMLEILKHNLKKAQDRMKKYADLKRKDQNFEEGEWVYLRLQPYRQLSVVNRKHLKLAPRFYGPYKVIQRVGSVAYKLKLPPTATIHPVFHISQLKKKLGQRNIPLEELPPTDAVGVLKPEPEKIISKWFRKPRHNIPITEHLVQWQGQSEDDATWESYEWLKGAYPHLVGKVI</sequence>
<dbReference type="GO" id="GO:0003677">
    <property type="term" value="F:DNA binding"/>
    <property type="evidence" value="ECO:0007669"/>
    <property type="project" value="UniProtKB-KW"/>
</dbReference>
<dbReference type="InterPro" id="IPR005162">
    <property type="entry name" value="Retrotrans_gag_dom"/>
</dbReference>
<evidence type="ECO:0000256" key="5">
    <source>
        <dbReference type="ARBA" id="ARBA00022695"/>
    </source>
</evidence>
<feature type="transmembrane region" description="Helical" evidence="22">
    <location>
        <begin position="361"/>
        <end position="381"/>
    </location>
</feature>
<feature type="transmembrane region" description="Helical" evidence="22">
    <location>
        <begin position="96"/>
        <end position="114"/>
    </location>
</feature>
<keyword evidence="2" id="KW-0645">Protease</keyword>
<dbReference type="Pfam" id="PF00078">
    <property type="entry name" value="RVT_1"/>
    <property type="match status" value="1"/>
</dbReference>
<evidence type="ECO:0000256" key="20">
    <source>
        <dbReference type="SAM" id="Coils"/>
    </source>
</evidence>
<dbReference type="PROSITE" id="PS50878">
    <property type="entry name" value="RT_POL"/>
    <property type="match status" value="1"/>
</dbReference>
<dbReference type="Pfam" id="PF08284">
    <property type="entry name" value="RVP_2"/>
    <property type="match status" value="1"/>
</dbReference>
<dbReference type="PROSITE" id="PS50013">
    <property type="entry name" value="CHROMO_2"/>
    <property type="match status" value="1"/>
</dbReference>
<evidence type="ECO:0000256" key="11">
    <source>
        <dbReference type="ARBA" id="ARBA00022842"/>
    </source>
</evidence>
<evidence type="ECO:0000256" key="6">
    <source>
        <dbReference type="ARBA" id="ARBA00022722"/>
    </source>
</evidence>
<feature type="transmembrane region" description="Helical" evidence="22">
    <location>
        <begin position="134"/>
        <end position="158"/>
    </location>
</feature>
<dbReference type="InterPro" id="IPR023780">
    <property type="entry name" value="Chromo_domain"/>
</dbReference>
<dbReference type="InterPro" id="IPR050951">
    <property type="entry name" value="Retrovirus_Pol_polyprotein"/>
</dbReference>
<dbReference type="FunFam" id="3.30.420.10:FF:000032">
    <property type="entry name" value="Retrovirus-related Pol polyprotein from transposon 297-like Protein"/>
    <property type="match status" value="1"/>
</dbReference>
<dbReference type="Gene3D" id="3.30.420.10">
    <property type="entry name" value="Ribonuclease H-like superfamily/Ribonuclease H"/>
    <property type="match status" value="1"/>
</dbReference>
<gene>
    <name evidence="27" type="primary">LOC109000560</name>
</gene>
<dbReference type="Gene3D" id="3.10.10.10">
    <property type="entry name" value="HIV Type 1 Reverse Transcriptase, subunit A, domain 1"/>
    <property type="match status" value="1"/>
</dbReference>
<dbReference type="Gene3D" id="3.30.70.270">
    <property type="match status" value="2"/>
</dbReference>
<dbReference type="Pfam" id="PF24626">
    <property type="entry name" value="SH3_Tf2-1"/>
    <property type="match status" value="1"/>
</dbReference>
<dbReference type="GO" id="GO:0003887">
    <property type="term" value="F:DNA-directed DNA polymerase activity"/>
    <property type="evidence" value="ECO:0007669"/>
    <property type="project" value="UniProtKB-KW"/>
</dbReference>
<dbReference type="SUPFAM" id="SSF50630">
    <property type="entry name" value="Acid proteases"/>
    <property type="match status" value="1"/>
</dbReference>
<keyword evidence="11" id="KW-0460">Magnesium</keyword>
<dbReference type="InterPro" id="IPR016197">
    <property type="entry name" value="Chromo-like_dom_sf"/>
</dbReference>
<evidence type="ECO:0000256" key="16">
    <source>
        <dbReference type="ARBA" id="ARBA00023125"/>
    </source>
</evidence>
<evidence type="ECO:0000256" key="3">
    <source>
        <dbReference type="ARBA" id="ARBA00022679"/>
    </source>
</evidence>
<dbReference type="Gene3D" id="1.20.1250.20">
    <property type="entry name" value="MFS general substrate transporter like domains"/>
    <property type="match status" value="1"/>
</dbReference>
<feature type="transmembrane region" description="Helical" evidence="22">
    <location>
        <begin position="402"/>
        <end position="421"/>
    </location>
</feature>
<protein>
    <submittedName>
        <fullName evidence="27">Uncharacterized protein LOC109000560</fullName>
    </submittedName>
</protein>
<dbReference type="RefSeq" id="XP_035541503.1">
    <property type="nucleotide sequence ID" value="XM_035685610.1"/>
</dbReference>
<dbReference type="Pfam" id="PF00665">
    <property type="entry name" value="rve"/>
    <property type="match status" value="1"/>
</dbReference>
<dbReference type="InterPro" id="IPR012337">
    <property type="entry name" value="RNaseH-like_sf"/>
</dbReference>
<keyword evidence="12" id="KW-0229">DNA integration</keyword>
<evidence type="ECO:0000256" key="10">
    <source>
        <dbReference type="ARBA" id="ARBA00022801"/>
    </source>
</evidence>
<keyword evidence="14" id="KW-0239">DNA-directed DNA polymerase</keyword>
<evidence type="ECO:0000256" key="9">
    <source>
        <dbReference type="ARBA" id="ARBA00022759"/>
    </source>
</evidence>
<name>A0A6P9EAX9_JUGRE</name>
<dbReference type="PANTHER" id="PTHR37984:SF5">
    <property type="entry name" value="PROTEIN NYNRIN-LIKE"/>
    <property type="match status" value="1"/>
</dbReference>
<dbReference type="CDD" id="cd00303">
    <property type="entry name" value="retropepsin_like"/>
    <property type="match status" value="1"/>
</dbReference>
<evidence type="ECO:0000256" key="18">
    <source>
        <dbReference type="ARBA" id="ARBA00023172"/>
    </source>
</evidence>
<evidence type="ECO:0000259" key="25">
    <source>
        <dbReference type="PROSITE" id="PS50994"/>
    </source>
</evidence>
<evidence type="ECO:0000256" key="14">
    <source>
        <dbReference type="ARBA" id="ARBA00022932"/>
    </source>
</evidence>
<evidence type="ECO:0000256" key="21">
    <source>
        <dbReference type="SAM" id="MobiDB-lite"/>
    </source>
</evidence>
<dbReference type="PANTHER" id="PTHR37984">
    <property type="entry name" value="PROTEIN CBG26694"/>
    <property type="match status" value="1"/>
</dbReference>
<keyword evidence="19" id="KW-0511">Multifunctional enzyme</keyword>
<dbReference type="SUPFAM" id="SSF103473">
    <property type="entry name" value="MFS general substrate transporter"/>
    <property type="match status" value="1"/>
</dbReference>
<evidence type="ECO:0000256" key="13">
    <source>
        <dbReference type="ARBA" id="ARBA00022918"/>
    </source>
</evidence>
<evidence type="ECO:0000256" key="2">
    <source>
        <dbReference type="ARBA" id="ARBA00022670"/>
    </source>
</evidence>
<dbReference type="KEGG" id="jre:109000560"/>
<dbReference type="Pfam" id="PF00385">
    <property type="entry name" value="Chromo"/>
    <property type="match status" value="1"/>
</dbReference>
<dbReference type="Gene3D" id="3.10.20.370">
    <property type="match status" value="1"/>
</dbReference>
<dbReference type="GeneID" id="109000560"/>
<dbReference type="InterPro" id="IPR043502">
    <property type="entry name" value="DNA/RNA_pol_sf"/>
</dbReference>
<keyword evidence="15 22" id="KW-1133">Transmembrane helix</keyword>
<dbReference type="Pfam" id="PF17919">
    <property type="entry name" value="RT_RNaseH_2"/>
    <property type="match status" value="1"/>
</dbReference>
<keyword evidence="3" id="KW-0808">Transferase</keyword>
<dbReference type="Pfam" id="PF17921">
    <property type="entry name" value="Integrase_H2C2"/>
    <property type="match status" value="1"/>
</dbReference>
<dbReference type="InterPro" id="IPR000953">
    <property type="entry name" value="Chromo/chromo_shadow_dom"/>
</dbReference>
<feature type="transmembrane region" description="Helical" evidence="22">
    <location>
        <begin position="523"/>
        <end position="542"/>
    </location>
</feature>
<dbReference type="InterPro" id="IPR021109">
    <property type="entry name" value="Peptidase_aspartic_dom_sf"/>
</dbReference>
<dbReference type="Gene3D" id="1.10.340.70">
    <property type="match status" value="1"/>
</dbReference>
<dbReference type="OrthoDB" id="2013610at2759"/>
<feature type="transmembrane region" description="Helical" evidence="22">
    <location>
        <begin position="205"/>
        <end position="225"/>
    </location>
</feature>
<feature type="transmembrane region" description="Helical" evidence="22">
    <location>
        <begin position="321"/>
        <end position="341"/>
    </location>
</feature>
<evidence type="ECO:0000256" key="12">
    <source>
        <dbReference type="ARBA" id="ARBA00022908"/>
    </source>
</evidence>
<dbReference type="CDD" id="cd09274">
    <property type="entry name" value="RNase_HI_RT_Ty3"/>
    <property type="match status" value="1"/>
</dbReference>
<dbReference type="InterPro" id="IPR036397">
    <property type="entry name" value="RNaseH_sf"/>
</dbReference>
<feature type="domain" description="Reverse transcriptase" evidence="24">
    <location>
        <begin position="1084"/>
        <end position="1263"/>
    </location>
</feature>
<feature type="transmembrane region" description="Helical" evidence="22">
    <location>
        <begin position="475"/>
        <end position="496"/>
    </location>
</feature>
<dbReference type="Gene3D" id="2.40.70.10">
    <property type="entry name" value="Acid Proteases"/>
    <property type="match status" value="1"/>
</dbReference>
<keyword evidence="17 22" id="KW-0472">Membrane</keyword>
<dbReference type="InterPro" id="IPR056924">
    <property type="entry name" value="SH3_Tf2-1"/>
</dbReference>
<comment type="subcellular location">
    <subcellularLocation>
        <location evidence="1">Membrane</location>
        <topology evidence="1">Multi-pass membrane protein</topology>
    </subcellularLocation>
</comment>
<dbReference type="CDD" id="cd01647">
    <property type="entry name" value="RT_LTR"/>
    <property type="match status" value="1"/>
</dbReference>
<dbReference type="InterPro" id="IPR036259">
    <property type="entry name" value="MFS_trans_sf"/>
</dbReference>
<dbReference type="Proteomes" id="UP000235220">
    <property type="component" value="Chromosome 14"/>
</dbReference>
<dbReference type="SUPFAM" id="SSF53098">
    <property type="entry name" value="Ribonuclease H-like"/>
    <property type="match status" value="1"/>
</dbReference>
<dbReference type="InterPro" id="IPR041588">
    <property type="entry name" value="Integrase_H2C2"/>
</dbReference>
<evidence type="ECO:0000256" key="17">
    <source>
        <dbReference type="ARBA" id="ARBA00023136"/>
    </source>
</evidence>
<feature type="transmembrane region" description="Helical" evidence="22">
    <location>
        <begin position="178"/>
        <end position="199"/>
    </location>
</feature>
<keyword evidence="18" id="KW-0233">DNA recombination</keyword>
<feature type="region of interest" description="Disordered" evidence="21">
    <location>
        <begin position="743"/>
        <end position="773"/>
    </location>
</feature>
<evidence type="ECO:0000259" key="23">
    <source>
        <dbReference type="PROSITE" id="PS50013"/>
    </source>
</evidence>
<dbReference type="FunFam" id="3.10.10.10:FF:000007">
    <property type="entry name" value="Retrovirus-related Pol polyprotein from transposon 17.6-like Protein"/>
    <property type="match status" value="1"/>
</dbReference>
<dbReference type="GO" id="GO:0004519">
    <property type="term" value="F:endonuclease activity"/>
    <property type="evidence" value="ECO:0007669"/>
    <property type="project" value="UniProtKB-KW"/>
</dbReference>
<dbReference type="PROSITE" id="PS50994">
    <property type="entry name" value="INTEGRASE"/>
    <property type="match status" value="1"/>
</dbReference>
<dbReference type="InterPro" id="IPR000477">
    <property type="entry name" value="RT_dom"/>
</dbReference>
<dbReference type="InterPro" id="IPR001584">
    <property type="entry name" value="Integrase_cat-core"/>
</dbReference>
<keyword evidence="9" id="KW-0255">Endonuclease</keyword>
<dbReference type="Pfam" id="PF03732">
    <property type="entry name" value="Retrotrans_gag"/>
    <property type="match status" value="1"/>
</dbReference>
<keyword evidence="4 22" id="KW-0812">Transmembrane</keyword>
<evidence type="ECO:0000256" key="4">
    <source>
        <dbReference type="ARBA" id="ARBA00022692"/>
    </source>
</evidence>
<keyword evidence="20" id="KW-0175">Coiled coil</keyword>
<dbReference type="FunFam" id="3.30.70.270:FF:000020">
    <property type="entry name" value="Transposon Tf2-6 polyprotein-like Protein"/>
    <property type="match status" value="1"/>
</dbReference>
<keyword evidence="6" id="KW-0540">Nuclease</keyword>
<keyword evidence="7" id="KW-0479">Metal-binding</keyword>
<feature type="compositionally biased region" description="Polar residues" evidence="21">
    <location>
        <begin position="747"/>
        <end position="756"/>
    </location>
</feature>
<keyword evidence="8" id="KW-0064">Aspartyl protease</keyword>
<keyword evidence="13" id="KW-0695">RNA-directed DNA polymerase</keyword>
<dbReference type="FunFam" id="1.10.340.70:FF:000001">
    <property type="entry name" value="Retrovirus-related Pol polyprotein from transposon gypsy-like Protein"/>
    <property type="match status" value="1"/>
</dbReference>
<dbReference type="InterPro" id="IPR043128">
    <property type="entry name" value="Rev_trsase/Diguanyl_cyclase"/>
</dbReference>
<evidence type="ECO:0000313" key="27">
    <source>
        <dbReference type="RefSeq" id="XP_035541503.1"/>
    </source>
</evidence>
<evidence type="ECO:0000256" key="15">
    <source>
        <dbReference type="ARBA" id="ARBA00022989"/>
    </source>
</evidence>
<accession>A0A6P9EAX9</accession>
<dbReference type="GO" id="GO:0003964">
    <property type="term" value="F:RNA-directed DNA polymerase activity"/>
    <property type="evidence" value="ECO:0007669"/>
    <property type="project" value="UniProtKB-KW"/>
</dbReference>
<dbReference type="SUPFAM" id="SSF54160">
    <property type="entry name" value="Chromo domain-like"/>
    <property type="match status" value="1"/>
</dbReference>
<dbReference type="GO" id="GO:0046872">
    <property type="term" value="F:metal ion binding"/>
    <property type="evidence" value="ECO:0007669"/>
    <property type="project" value="UniProtKB-KW"/>
</dbReference>
<evidence type="ECO:0000256" key="22">
    <source>
        <dbReference type="SAM" id="Phobius"/>
    </source>
</evidence>